<dbReference type="InterPro" id="IPR037401">
    <property type="entry name" value="SnoaL-like"/>
</dbReference>
<dbReference type="Proteomes" id="UP000199598">
    <property type="component" value="Unassembled WGS sequence"/>
</dbReference>
<accession>A0A1I4B3E2</accession>
<dbReference type="RefSeq" id="WP_093520441.1">
    <property type="nucleotide sequence ID" value="NZ_FOSK01000007.1"/>
</dbReference>
<evidence type="ECO:0000313" key="3">
    <source>
        <dbReference type="Proteomes" id="UP000199598"/>
    </source>
</evidence>
<dbReference type="InterPro" id="IPR032710">
    <property type="entry name" value="NTF2-like_dom_sf"/>
</dbReference>
<feature type="domain" description="SnoaL-like" evidence="1">
    <location>
        <begin position="11"/>
        <end position="121"/>
    </location>
</feature>
<dbReference type="GO" id="GO:0016853">
    <property type="term" value="F:isomerase activity"/>
    <property type="evidence" value="ECO:0007669"/>
    <property type="project" value="UniProtKB-KW"/>
</dbReference>
<evidence type="ECO:0000313" key="2">
    <source>
        <dbReference type="EMBL" id="SFK63305.1"/>
    </source>
</evidence>
<evidence type="ECO:0000259" key="1">
    <source>
        <dbReference type="Pfam" id="PF12680"/>
    </source>
</evidence>
<name>A0A1I4B3E2_9HYPH</name>
<protein>
    <submittedName>
        <fullName evidence="2">Ketosteroid isomerase-related protein</fullName>
    </submittedName>
</protein>
<comment type="caution">
    <text evidence="2">The sequence shown here is derived from an EMBL/GenBank/DDBJ whole genome shotgun (WGS) entry which is preliminary data.</text>
</comment>
<sequence length="132" mass="15248">MSANENLASAKRFLKTLEEFDIEALKSLFTEDAEQSELPNQLKAQGDHRKIDQLAADFERSRHILRKQRYQITNELASDDRVMLEFIWEGELAIAIGKLSPGDIMRSHSVVCMDFKGGLIHRQRNYDCFEAF</sequence>
<reference evidence="2 3" key="1">
    <citation type="submission" date="2016-10" db="EMBL/GenBank/DDBJ databases">
        <authorList>
            <person name="Varghese N."/>
            <person name="Submissions S."/>
        </authorList>
    </citation>
    <scope>NUCLEOTIDE SEQUENCE [LARGE SCALE GENOMIC DNA]</scope>
    <source>
        <strain evidence="2 3">DSM 16392</strain>
    </source>
</reference>
<dbReference type="EMBL" id="FOSK01000007">
    <property type="protein sequence ID" value="SFK63305.1"/>
    <property type="molecule type" value="Genomic_DNA"/>
</dbReference>
<gene>
    <name evidence="2" type="ORF">SAMN04488518_107109</name>
</gene>
<keyword evidence="3" id="KW-1185">Reference proteome</keyword>
<organism evidence="2 3">
    <name type="scientific">Pseudovibrio ascidiaceicola</name>
    <dbReference type="NCBI Taxonomy" id="285279"/>
    <lineage>
        <taxon>Bacteria</taxon>
        <taxon>Pseudomonadati</taxon>
        <taxon>Pseudomonadota</taxon>
        <taxon>Alphaproteobacteria</taxon>
        <taxon>Hyphomicrobiales</taxon>
        <taxon>Stappiaceae</taxon>
        <taxon>Pseudovibrio</taxon>
    </lineage>
</organism>
<proteinExistence type="predicted"/>
<keyword evidence="2" id="KW-0413">Isomerase</keyword>
<dbReference type="Gene3D" id="3.10.450.50">
    <property type="match status" value="1"/>
</dbReference>
<dbReference type="Pfam" id="PF12680">
    <property type="entry name" value="SnoaL_2"/>
    <property type="match status" value="1"/>
</dbReference>
<dbReference type="SUPFAM" id="SSF54427">
    <property type="entry name" value="NTF2-like"/>
    <property type="match status" value="1"/>
</dbReference>